<evidence type="ECO:0000256" key="1">
    <source>
        <dbReference type="SAM" id="MobiDB-lite"/>
    </source>
</evidence>
<accession>A0A0C3BQN2</accession>
<dbReference type="EMBL" id="KN824277">
    <property type="protein sequence ID" value="KIM33751.1"/>
    <property type="molecule type" value="Genomic_DNA"/>
</dbReference>
<evidence type="ECO:0000313" key="3">
    <source>
        <dbReference type="Proteomes" id="UP000054097"/>
    </source>
</evidence>
<sequence>MSYYSQPPMMPMGGMGGLPMPMGGLSAPMGSVPGSAYGTPYPGNALMMNPMGSEYGTPYAEAYPPTIARTHSLRTPSLYEGDRDYYDRDRGYYDRDYYGSEYERGGRRYDDEYGNGYSRRRSSSRASRRSYRDYDDDHYYDDDYYRRGRSYDDSYYDPRYRSSYRSSRDYYPSSSSRYYSSSGSGSRSKREELSVIRKDNGDVKLLRNGEERLGDKFRRMFGMDPKGVNIVRVKRGEQLAAHISR</sequence>
<dbReference type="AlphaFoldDB" id="A0A0C3BQN2"/>
<evidence type="ECO:0000313" key="2">
    <source>
        <dbReference type="EMBL" id="KIM33751.1"/>
    </source>
</evidence>
<dbReference type="OrthoDB" id="5599785at2759"/>
<protein>
    <submittedName>
        <fullName evidence="2">Uncharacterized protein</fullName>
    </submittedName>
</protein>
<feature type="compositionally biased region" description="Low complexity" evidence="1">
    <location>
        <begin position="161"/>
        <end position="186"/>
    </location>
</feature>
<reference evidence="2 3" key="1">
    <citation type="submission" date="2014-04" db="EMBL/GenBank/DDBJ databases">
        <authorList>
            <consortium name="DOE Joint Genome Institute"/>
            <person name="Kuo A."/>
            <person name="Zuccaro A."/>
            <person name="Kohler A."/>
            <person name="Nagy L.G."/>
            <person name="Floudas D."/>
            <person name="Copeland A."/>
            <person name="Barry K.W."/>
            <person name="Cichocki N."/>
            <person name="Veneault-Fourrey C."/>
            <person name="LaButti K."/>
            <person name="Lindquist E.A."/>
            <person name="Lipzen A."/>
            <person name="Lundell T."/>
            <person name="Morin E."/>
            <person name="Murat C."/>
            <person name="Sun H."/>
            <person name="Tunlid A."/>
            <person name="Henrissat B."/>
            <person name="Grigoriev I.V."/>
            <person name="Hibbett D.S."/>
            <person name="Martin F."/>
            <person name="Nordberg H.P."/>
            <person name="Cantor M.N."/>
            <person name="Hua S.X."/>
        </authorList>
    </citation>
    <scope>NUCLEOTIDE SEQUENCE [LARGE SCALE GENOMIC DNA]</scope>
    <source>
        <strain evidence="2 3">MAFF 305830</strain>
    </source>
</reference>
<organism evidence="2 3">
    <name type="scientific">Serendipita vermifera MAFF 305830</name>
    <dbReference type="NCBI Taxonomy" id="933852"/>
    <lineage>
        <taxon>Eukaryota</taxon>
        <taxon>Fungi</taxon>
        <taxon>Dikarya</taxon>
        <taxon>Basidiomycota</taxon>
        <taxon>Agaricomycotina</taxon>
        <taxon>Agaricomycetes</taxon>
        <taxon>Sebacinales</taxon>
        <taxon>Serendipitaceae</taxon>
        <taxon>Serendipita</taxon>
    </lineage>
</organism>
<feature type="compositionally biased region" description="Basic residues" evidence="1">
    <location>
        <begin position="118"/>
        <end position="129"/>
    </location>
</feature>
<proteinExistence type="predicted"/>
<gene>
    <name evidence="2" type="ORF">M408DRAFT_325358</name>
</gene>
<name>A0A0C3BQN2_SERVB</name>
<dbReference type="HOGENOM" id="CLU_1215181_0_0_1"/>
<feature type="compositionally biased region" description="Basic and acidic residues" evidence="1">
    <location>
        <begin position="130"/>
        <end position="160"/>
    </location>
</feature>
<keyword evidence="3" id="KW-1185">Reference proteome</keyword>
<feature type="region of interest" description="Disordered" evidence="1">
    <location>
        <begin position="103"/>
        <end position="193"/>
    </location>
</feature>
<dbReference type="Proteomes" id="UP000054097">
    <property type="component" value="Unassembled WGS sequence"/>
</dbReference>
<reference evidence="3" key="2">
    <citation type="submission" date="2015-01" db="EMBL/GenBank/DDBJ databases">
        <title>Evolutionary Origins and Diversification of the Mycorrhizal Mutualists.</title>
        <authorList>
            <consortium name="DOE Joint Genome Institute"/>
            <consortium name="Mycorrhizal Genomics Consortium"/>
            <person name="Kohler A."/>
            <person name="Kuo A."/>
            <person name="Nagy L.G."/>
            <person name="Floudas D."/>
            <person name="Copeland A."/>
            <person name="Barry K.W."/>
            <person name="Cichocki N."/>
            <person name="Veneault-Fourrey C."/>
            <person name="LaButti K."/>
            <person name="Lindquist E.A."/>
            <person name="Lipzen A."/>
            <person name="Lundell T."/>
            <person name="Morin E."/>
            <person name="Murat C."/>
            <person name="Riley R."/>
            <person name="Ohm R."/>
            <person name="Sun H."/>
            <person name="Tunlid A."/>
            <person name="Henrissat B."/>
            <person name="Grigoriev I.V."/>
            <person name="Hibbett D.S."/>
            <person name="Martin F."/>
        </authorList>
    </citation>
    <scope>NUCLEOTIDE SEQUENCE [LARGE SCALE GENOMIC DNA]</scope>
    <source>
        <strain evidence="3">MAFF 305830</strain>
    </source>
</reference>